<comment type="caution">
    <text evidence="2">The sequence shown here is derived from an EMBL/GenBank/DDBJ whole genome shotgun (WGS) entry which is preliminary data.</text>
</comment>
<dbReference type="EMBL" id="LWDE02000981">
    <property type="protein sequence ID" value="KAE8243035.1"/>
    <property type="molecule type" value="Genomic_DNA"/>
</dbReference>
<feature type="compositionally biased region" description="Low complexity" evidence="1">
    <location>
        <begin position="48"/>
        <end position="64"/>
    </location>
</feature>
<keyword evidence="3" id="KW-1185">Reference proteome</keyword>
<gene>
    <name evidence="2" type="ORF">A4X06_0g6599</name>
</gene>
<dbReference type="AlphaFoldDB" id="A0A8X7SUH3"/>
<feature type="compositionally biased region" description="Basic and acidic residues" evidence="1">
    <location>
        <begin position="159"/>
        <end position="186"/>
    </location>
</feature>
<sequence length="226" mass="23994">MPYGGAGPPSPCGTGAASASVPWWNACTVNKLARAEGESARARESGRQRGSSSRYKNATGATGATGEGRASSRPSACDLQEPDEQAQTGHRQKREGGTETGATDQRARATGKARKPDGRNRPNSNGRTSERRPTDAREAGNERAGRTATNQQRRSTRASARDQEATEGRARTRTRAEEYRKDEKAMGGRAGEQAARGRAGVEVRGAGARAAQRAKLERQSSVGSER</sequence>
<proteinExistence type="predicted"/>
<evidence type="ECO:0000313" key="3">
    <source>
        <dbReference type="Proteomes" id="UP000077684"/>
    </source>
</evidence>
<dbReference type="Proteomes" id="UP000077684">
    <property type="component" value="Unassembled WGS sequence"/>
</dbReference>
<feature type="compositionally biased region" description="Low complexity" evidence="1">
    <location>
        <begin position="191"/>
        <end position="213"/>
    </location>
</feature>
<reference evidence="2" key="2">
    <citation type="journal article" date="2019" name="IMA Fungus">
        <title>Genome sequencing and comparison of five Tilletia species to identify candidate genes for the detection of regulated species infecting wheat.</title>
        <authorList>
            <person name="Nguyen H.D.T."/>
            <person name="Sultana T."/>
            <person name="Kesanakurti P."/>
            <person name="Hambleton S."/>
        </authorList>
    </citation>
    <scope>NUCLEOTIDE SEQUENCE</scope>
    <source>
        <strain evidence="2">DAOMC 236426</strain>
    </source>
</reference>
<organism evidence="2 3">
    <name type="scientific">Tilletia controversa</name>
    <name type="common">dwarf bunt fungus</name>
    <dbReference type="NCBI Taxonomy" id="13291"/>
    <lineage>
        <taxon>Eukaryota</taxon>
        <taxon>Fungi</taxon>
        <taxon>Dikarya</taxon>
        <taxon>Basidiomycota</taxon>
        <taxon>Ustilaginomycotina</taxon>
        <taxon>Exobasidiomycetes</taxon>
        <taxon>Tilletiales</taxon>
        <taxon>Tilletiaceae</taxon>
        <taxon>Tilletia</taxon>
    </lineage>
</organism>
<feature type="compositionally biased region" description="Basic and acidic residues" evidence="1">
    <location>
        <begin position="214"/>
        <end position="226"/>
    </location>
</feature>
<evidence type="ECO:0000313" key="2">
    <source>
        <dbReference type="EMBL" id="KAE8243035.1"/>
    </source>
</evidence>
<evidence type="ECO:0000256" key="1">
    <source>
        <dbReference type="SAM" id="MobiDB-lite"/>
    </source>
</evidence>
<feature type="region of interest" description="Disordered" evidence="1">
    <location>
        <begin position="34"/>
        <end position="226"/>
    </location>
</feature>
<accession>A0A8X7SUH3</accession>
<feature type="compositionally biased region" description="Basic and acidic residues" evidence="1">
    <location>
        <begin position="34"/>
        <end position="47"/>
    </location>
</feature>
<protein>
    <submittedName>
        <fullName evidence="2">Uncharacterized protein</fullName>
    </submittedName>
</protein>
<name>A0A8X7SUH3_9BASI</name>
<reference evidence="2" key="1">
    <citation type="submission" date="2016-04" db="EMBL/GenBank/DDBJ databases">
        <authorList>
            <person name="Nguyen H.D."/>
            <person name="Samba Siva P."/>
            <person name="Cullis J."/>
            <person name="Levesque C.A."/>
            <person name="Hambleton S."/>
        </authorList>
    </citation>
    <scope>NUCLEOTIDE SEQUENCE</scope>
    <source>
        <strain evidence="2">DAOMC 236426</strain>
    </source>
</reference>
<feature type="compositionally biased region" description="Basic and acidic residues" evidence="1">
    <location>
        <begin position="128"/>
        <end position="145"/>
    </location>
</feature>